<dbReference type="AlphaFoldDB" id="A0A0A9AFB5"/>
<name>A0A0A9AFB5_ARUDO</name>
<evidence type="ECO:0000313" key="1">
    <source>
        <dbReference type="EMBL" id="JAD45787.1"/>
    </source>
</evidence>
<protein>
    <submittedName>
        <fullName evidence="1">Uncharacterized protein</fullName>
    </submittedName>
</protein>
<reference evidence="1" key="2">
    <citation type="journal article" date="2015" name="Data Brief">
        <title>Shoot transcriptome of the giant reed, Arundo donax.</title>
        <authorList>
            <person name="Barrero R.A."/>
            <person name="Guerrero F.D."/>
            <person name="Moolhuijzen P."/>
            <person name="Goolsby J.A."/>
            <person name="Tidwell J."/>
            <person name="Bellgard S.E."/>
            <person name="Bellgard M.I."/>
        </authorList>
    </citation>
    <scope>NUCLEOTIDE SEQUENCE</scope>
    <source>
        <tissue evidence="1">Shoot tissue taken approximately 20 cm above the soil surface</tissue>
    </source>
</reference>
<reference evidence="1" key="1">
    <citation type="submission" date="2014-09" db="EMBL/GenBank/DDBJ databases">
        <authorList>
            <person name="Magalhaes I.L.F."/>
            <person name="Oliveira U."/>
            <person name="Santos F.R."/>
            <person name="Vidigal T.H.D.A."/>
            <person name="Brescovit A.D."/>
            <person name="Santos A.J."/>
        </authorList>
    </citation>
    <scope>NUCLEOTIDE SEQUENCE</scope>
    <source>
        <tissue evidence="1">Shoot tissue taken approximately 20 cm above the soil surface</tissue>
    </source>
</reference>
<proteinExistence type="predicted"/>
<sequence>MYSNECLIIMRRCSMYASLVVFINSLNMHGIRVELEICHNWGKIIVL</sequence>
<accession>A0A0A9AFB5</accession>
<organism evidence="1">
    <name type="scientific">Arundo donax</name>
    <name type="common">Giant reed</name>
    <name type="synonym">Donax arundinaceus</name>
    <dbReference type="NCBI Taxonomy" id="35708"/>
    <lineage>
        <taxon>Eukaryota</taxon>
        <taxon>Viridiplantae</taxon>
        <taxon>Streptophyta</taxon>
        <taxon>Embryophyta</taxon>
        <taxon>Tracheophyta</taxon>
        <taxon>Spermatophyta</taxon>
        <taxon>Magnoliopsida</taxon>
        <taxon>Liliopsida</taxon>
        <taxon>Poales</taxon>
        <taxon>Poaceae</taxon>
        <taxon>PACMAD clade</taxon>
        <taxon>Arundinoideae</taxon>
        <taxon>Arundineae</taxon>
        <taxon>Arundo</taxon>
    </lineage>
</organism>
<dbReference type="EMBL" id="GBRH01252108">
    <property type="protein sequence ID" value="JAD45787.1"/>
    <property type="molecule type" value="Transcribed_RNA"/>
</dbReference>